<dbReference type="EMBL" id="JHEH01000025">
    <property type="protein sequence ID" value="KEP68737.1"/>
    <property type="molecule type" value="Genomic_DNA"/>
</dbReference>
<dbReference type="SUPFAM" id="SSF53756">
    <property type="entry name" value="UDP-Glycosyltransferase/glycogen phosphorylase"/>
    <property type="match status" value="1"/>
</dbReference>
<dbReference type="RefSeq" id="WP_038068158.1">
    <property type="nucleotide sequence ID" value="NZ_FOVB01000007.1"/>
</dbReference>
<dbReference type="AlphaFoldDB" id="A0A074U280"/>
<reference evidence="2 3" key="1">
    <citation type="submission" date="2014-03" db="EMBL/GenBank/DDBJ databases">
        <title>The draft genome sequence of Thioclava dalianensis DLFJ1-1.</title>
        <authorList>
            <person name="Lai Q."/>
            <person name="Shao Z."/>
        </authorList>
    </citation>
    <scope>NUCLEOTIDE SEQUENCE [LARGE SCALE GENOMIC DNA]</scope>
    <source>
        <strain evidence="2 3">DLFJ1-1</strain>
    </source>
</reference>
<proteinExistence type="predicted"/>
<dbReference type="eggNOG" id="COG0438">
    <property type="taxonomic scope" value="Bacteria"/>
</dbReference>
<dbReference type="InterPro" id="IPR028098">
    <property type="entry name" value="Glyco_trans_4-like_N"/>
</dbReference>
<dbReference type="Proteomes" id="UP000027725">
    <property type="component" value="Unassembled WGS sequence"/>
</dbReference>
<dbReference type="PANTHER" id="PTHR45947:SF3">
    <property type="entry name" value="SULFOQUINOVOSYL TRANSFERASE SQD2"/>
    <property type="match status" value="1"/>
</dbReference>
<dbReference type="STRING" id="1185766.SAMN05216224_107157"/>
<evidence type="ECO:0000313" key="2">
    <source>
        <dbReference type="EMBL" id="KEP68737.1"/>
    </source>
</evidence>
<feature type="domain" description="Glycosyltransferase subfamily 4-like N-terminal" evidence="1">
    <location>
        <begin position="41"/>
        <end position="155"/>
    </location>
</feature>
<dbReference type="PANTHER" id="PTHR45947">
    <property type="entry name" value="SULFOQUINOVOSYL TRANSFERASE SQD2"/>
    <property type="match status" value="1"/>
</dbReference>
<gene>
    <name evidence="2" type="ORF">DL1_09130</name>
</gene>
<dbReference type="Gene3D" id="3.40.50.2000">
    <property type="entry name" value="Glycogen Phosphorylase B"/>
    <property type="match status" value="2"/>
</dbReference>
<dbReference type="GO" id="GO:0016757">
    <property type="term" value="F:glycosyltransferase activity"/>
    <property type="evidence" value="ECO:0007669"/>
    <property type="project" value="UniProtKB-ARBA"/>
</dbReference>
<comment type="caution">
    <text evidence="2">The sequence shown here is derived from an EMBL/GenBank/DDBJ whole genome shotgun (WGS) entry which is preliminary data.</text>
</comment>
<evidence type="ECO:0000313" key="3">
    <source>
        <dbReference type="Proteomes" id="UP000027725"/>
    </source>
</evidence>
<sequence>MSQRMKIVHSCETAMGGVGVYQKTLSRMDPARFEQIFHLPAPHAEIMGGDPRVVTFPMRGRGLRAIFEQTRSLRRLLRAERPDVLFLHSSFSLLPLLALRLTGDLPRTLYCAHGWASVQYKGLKGRLVRAAEGRLCGLADLVVNVSVNDLELARSARFCGAHVMIENGVPDRTAGPRRDLFARDDGKLNLLFVGRFDRQKGVDILAAACARLGARRPDLKLHVIGAAVRGDDVPDLPKDVHCAGWVGGDEIDDWYASADAVVVPSRWEGLPLVIPEALRNGTPVIVSRRSGMAGLIEEGRTGLSFPLETEALAQCLEGLDRAQLRAMRPACRALYERRYSMRRMFDEIAKAYVAPVALARAVRRGPNGVAIGD</sequence>
<keyword evidence="3" id="KW-1185">Reference proteome</keyword>
<protein>
    <recommendedName>
        <fullName evidence="1">Glycosyltransferase subfamily 4-like N-terminal domain-containing protein</fullName>
    </recommendedName>
</protein>
<organism evidence="2 3">
    <name type="scientific">Thioclava dalianensis</name>
    <dbReference type="NCBI Taxonomy" id="1185766"/>
    <lineage>
        <taxon>Bacteria</taxon>
        <taxon>Pseudomonadati</taxon>
        <taxon>Pseudomonadota</taxon>
        <taxon>Alphaproteobacteria</taxon>
        <taxon>Rhodobacterales</taxon>
        <taxon>Paracoccaceae</taxon>
        <taxon>Thioclava</taxon>
    </lineage>
</organism>
<dbReference type="InterPro" id="IPR050194">
    <property type="entry name" value="Glycosyltransferase_grp1"/>
</dbReference>
<dbReference type="Pfam" id="PF13579">
    <property type="entry name" value="Glyco_trans_4_4"/>
    <property type="match status" value="1"/>
</dbReference>
<accession>A0A074U280</accession>
<dbReference type="Pfam" id="PF13692">
    <property type="entry name" value="Glyco_trans_1_4"/>
    <property type="match status" value="1"/>
</dbReference>
<name>A0A074U280_9RHOB</name>
<evidence type="ECO:0000259" key="1">
    <source>
        <dbReference type="Pfam" id="PF13579"/>
    </source>
</evidence>
<dbReference type="OrthoDB" id="5490290at2"/>